<dbReference type="AlphaFoldDB" id="A0A0N1I047"/>
<dbReference type="InterPro" id="IPR005706">
    <property type="entry name" value="Ribosomal_uS2_bac/mit/plastid"/>
</dbReference>
<evidence type="ECO:0000256" key="1">
    <source>
        <dbReference type="ARBA" id="ARBA00006242"/>
    </source>
</evidence>
<dbReference type="InterPro" id="IPR023591">
    <property type="entry name" value="Ribosomal_uS2_flav_dom_sf"/>
</dbReference>
<organism evidence="3 4">
    <name type="scientific">Cyphellophora attinorum</name>
    <dbReference type="NCBI Taxonomy" id="1664694"/>
    <lineage>
        <taxon>Eukaryota</taxon>
        <taxon>Fungi</taxon>
        <taxon>Dikarya</taxon>
        <taxon>Ascomycota</taxon>
        <taxon>Pezizomycotina</taxon>
        <taxon>Eurotiomycetes</taxon>
        <taxon>Chaetothyriomycetidae</taxon>
        <taxon>Chaetothyriales</taxon>
        <taxon>Cyphellophoraceae</taxon>
        <taxon>Cyphellophora</taxon>
    </lineage>
</organism>
<sequence>MIIRQFCARHGRTTIAKSWRPKSACYATTISGNERSLQPPAGEYQGQTTFPGHPDEASSMLDTTGLPPTPRTRAVLESLQSSQSSISATQREVGAYVSAATGGVTADPTALVQAPPAKSSRRTNRKALQAIKKQKGAASAPNRVGSHLTQTYNPSDILERPPTPEALTLPDLLAHQTHLGHHTSLWHPGNSSYIFGIRDGIHIISLDQTFAYLQRAAKVIRNVAYRGGLILFIGTRDNFAPIVTRAAQRAKGYHIFDRWVPGTLTNGQQLLRDCAVKVVDVNDKQIPSYDDLISKGKHSVIRPDLLVCLNPLENPVCLHECGLNTVPTIGIIDTDANPAWVTYPIPANDDSLRSVSLIAGVLSQAARQGQENRLAEAEATQKATYSTGPVRDWLARTQELVEIDVSESVGRQEEDQSGTRKQPTSD</sequence>
<dbReference type="GO" id="GO:0003735">
    <property type="term" value="F:structural constituent of ribosome"/>
    <property type="evidence" value="ECO:0007669"/>
    <property type="project" value="InterPro"/>
</dbReference>
<dbReference type="RefSeq" id="XP_018004650.1">
    <property type="nucleotide sequence ID" value="XM_018149096.1"/>
</dbReference>
<reference evidence="3 4" key="1">
    <citation type="submission" date="2015-06" db="EMBL/GenBank/DDBJ databases">
        <title>Draft genome of the ant-associated black yeast Phialophora attae CBS 131958.</title>
        <authorList>
            <person name="Moreno L.F."/>
            <person name="Stielow B.J."/>
            <person name="de Hoog S."/>
            <person name="Vicente V.A."/>
            <person name="Weiss V.A."/>
            <person name="de Vries M."/>
            <person name="Cruz L.M."/>
            <person name="Souza E.M."/>
        </authorList>
    </citation>
    <scope>NUCLEOTIDE SEQUENCE [LARGE SCALE GENOMIC DNA]</scope>
    <source>
        <strain evidence="3 4">CBS 131958</strain>
    </source>
</reference>
<evidence type="ECO:0000313" key="4">
    <source>
        <dbReference type="Proteomes" id="UP000038010"/>
    </source>
</evidence>
<name>A0A0N1I047_9EURO</name>
<dbReference type="GO" id="GO:0006412">
    <property type="term" value="P:translation"/>
    <property type="evidence" value="ECO:0007669"/>
    <property type="project" value="InterPro"/>
</dbReference>
<dbReference type="VEuPathDB" id="FungiDB:AB675_8634"/>
<dbReference type="STRING" id="1664694.A0A0N1I047"/>
<dbReference type="HAMAP" id="MF_00291_B">
    <property type="entry name" value="Ribosomal_uS2_B"/>
    <property type="match status" value="1"/>
</dbReference>
<dbReference type="Pfam" id="PF00318">
    <property type="entry name" value="Ribosomal_S2"/>
    <property type="match status" value="1"/>
</dbReference>
<keyword evidence="3" id="KW-0687">Ribonucleoprotein</keyword>
<dbReference type="Proteomes" id="UP000038010">
    <property type="component" value="Unassembled WGS sequence"/>
</dbReference>
<protein>
    <submittedName>
        <fullName evidence="3">37S ribosomal protein MRP4, mitochondrial</fullName>
    </submittedName>
</protein>
<dbReference type="Gene3D" id="3.40.50.10490">
    <property type="entry name" value="Glucose-6-phosphate isomerase like protein, domain 1"/>
    <property type="match status" value="1"/>
</dbReference>
<accession>A0A0N1I047</accession>
<dbReference type="GO" id="GO:0005763">
    <property type="term" value="C:mitochondrial small ribosomal subunit"/>
    <property type="evidence" value="ECO:0007669"/>
    <property type="project" value="TreeGrafter"/>
</dbReference>
<comment type="similarity">
    <text evidence="1">Belongs to the universal ribosomal protein uS2 family.</text>
</comment>
<evidence type="ECO:0000256" key="2">
    <source>
        <dbReference type="SAM" id="MobiDB-lite"/>
    </source>
</evidence>
<dbReference type="PANTHER" id="PTHR12534:SF0">
    <property type="entry name" value="SMALL RIBOSOMAL SUBUNIT PROTEIN US2M"/>
    <property type="match status" value="1"/>
</dbReference>
<dbReference type="NCBIfam" id="TIGR01011">
    <property type="entry name" value="rpsB_bact"/>
    <property type="match status" value="1"/>
</dbReference>
<dbReference type="PRINTS" id="PR00395">
    <property type="entry name" value="RIBOSOMALS2"/>
</dbReference>
<feature type="region of interest" description="Disordered" evidence="2">
    <location>
        <begin position="404"/>
        <end position="426"/>
    </location>
</feature>
<dbReference type="PANTHER" id="PTHR12534">
    <property type="entry name" value="30S RIBOSOMAL PROTEIN S2 PROKARYOTIC AND ORGANELLAR"/>
    <property type="match status" value="1"/>
</dbReference>
<gene>
    <name evidence="3" type="ORF">AB675_8634</name>
</gene>
<keyword evidence="4" id="KW-1185">Reference proteome</keyword>
<dbReference type="OrthoDB" id="2320368at2759"/>
<comment type="caution">
    <text evidence="3">The sequence shown here is derived from an EMBL/GenBank/DDBJ whole genome shotgun (WGS) entry which is preliminary data.</text>
</comment>
<dbReference type="GeneID" id="28740976"/>
<dbReference type="EMBL" id="LFJN01000003">
    <property type="protein sequence ID" value="KPI44687.1"/>
    <property type="molecule type" value="Genomic_DNA"/>
</dbReference>
<evidence type="ECO:0000313" key="3">
    <source>
        <dbReference type="EMBL" id="KPI44687.1"/>
    </source>
</evidence>
<dbReference type="SUPFAM" id="SSF52313">
    <property type="entry name" value="Ribosomal protein S2"/>
    <property type="match status" value="1"/>
</dbReference>
<proteinExistence type="inferred from homology"/>
<dbReference type="CDD" id="cd01425">
    <property type="entry name" value="RPS2"/>
    <property type="match status" value="1"/>
</dbReference>
<keyword evidence="3" id="KW-0689">Ribosomal protein</keyword>
<dbReference type="InterPro" id="IPR001865">
    <property type="entry name" value="Ribosomal_uS2"/>
</dbReference>